<dbReference type="InterPro" id="IPR027417">
    <property type="entry name" value="P-loop_NTPase"/>
</dbReference>
<evidence type="ECO:0000313" key="5">
    <source>
        <dbReference type="Proteomes" id="UP000054477"/>
    </source>
</evidence>
<dbReference type="EMBL" id="KN838602">
    <property type="protein sequence ID" value="KIK01736.1"/>
    <property type="molecule type" value="Genomic_DNA"/>
</dbReference>
<evidence type="ECO:0000313" key="4">
    <source>
        <dbReference type="EMBL" id="KIK01736.1"/>
    </source>
</evidence>
<dbReference type="STRING" id="1095629.A0A0C9X9Q6"/>
<dbReference type="Proteomes" id="UP000054477">
    <property type="component" value="Unassembled WGS sequence"/>
</dbReference>
<feature type="domain" description="AIG1-type G" evidence="3">
    <location>
        <begin position="26"/>
        <end position="170"/>
    </location>
</feature>
<dbReference type="AlphaFoldDB" id="A0A0C9X9Q6"/>
<dbReference type="SUPFAM" id="SSF52540">
    <property type="entry name" value="P-loop containing nucleoside triphosphate hydrolases"/>
    <property type="match status" value="2"/>
</dbReference>
<dbReference type="InterPro" id="IPR006703">
    <property type="entry name" value="G_AIG1"/>
</dbReference>
<keyword evidence="2" id="KW-0175">Coiled coil</keyword>
<keyword evidence="5" id="KW-1185">Reference proteome</keyword>
<reference evidence="4 5" key="1">
    <citation type="submission" date="2014-04" db="EMBL/GenBank/DDBJ databases">
        <authorList>
            <consortium name="DOE Joint Genome Institute"/>
            <person name="Kuo A."/>
            <person name="Kohler A."/>
            <person name="Nagy L.G."/>
            <person name="Floudas D."/>
            <person name="Copeland A."/>
            <person name="Barry K.W."/>
            <person name="Cichocki N."/>
            <person name="Veneault-Fourrey C."/>
            <person name="LaButti K."/>
            <person name="Lindquist E.A."/>
            <person name="Lipzen A."/>
            <person name="Lundell T."/>
            <person name="Morin E."/>
            <person name="Murat C."/>
            <person name="Sun H."/>
            <person name="Tunlid A."/>
            <person name="Henrissat B."/>
            <person name="Grigoriev I.V."/>
            <person name="Hibbett D.S."/>
            <person name="Martin F."/>
            <person name="Nordberg H.P."/>
            <person name="Cantor M.N."/>
            <person name="Hua S.X."/>
        </authorList>
    </citation>
    <scope>NUCLEOTIDE SEQUENCE [LARGE SCALE GENOMIC DNA]</scope>
    <source>
        <strain evidence="4 5">LaAM-08-1</strain>
    </source>
</reference>
<dbReference type="Pfam" id="PF04548">
    <property type="entry name" value="AIG1"/>
    <property type="match status" value="1"/>
</dbReference>
<accession>A0A0C9X9Q6</accession>
<evidence type="ECO:0000259" key="3">
    <source>
        <dbReference type="Pfam" id="PF04548"/>
    </source>
</evidence>
<keyword evidence="1" id="KW-0547">Nucleotide-binding</keyword>
<dbReference type="Gene3D" id="3.40.50.300">
    <property type="entry name" value="P-loop containing nucleotide triphosphate hydrolases"/>
    <property type="match status" value="1"/>
</dbReference>
<name>A0A0C9X9Q6_9AGAR</name>
<organism evidence="4 5">
    <name type="scientific">Laccaria amethystina LaAM-08-1</name>
    <dbReference type="NCBI Taxonomy" id="1095629"/>
    <lineage>
        <taxon>Eukaryota</taxon>
        <taxon>Fungi</taxon>
        <taxon>Dikarya</taxon>
        <taxon>Basidiomycota</taxon>
        <taxon>Agaricomycotina</taxon>
        <taxon>Agaricomycetes</taxon>
        <taxon>Agaricomycetidae</taxon>
        <taxon>Agaricales</taxon>
        <taxon>Agaricineae</taxon>
        <taxon>Hydnangiaceae</taxon>
        <taxon>Laccaria</taxon>
    </lineage>
</organism>
<feature type="coiled-coil region" evidence="2">
    <location>
        <begin position="386"/>
        <end position="413"/>
    </location>
</feature>
<reference evidence="5" key="2">
    <citation type="submission" date="2015-01" db="EMBL/GenBank/DDBJ databases">
        <title>Evolutionary Origins and Diversification of the Mycorrhizal Mutualists.</title>
        <authorList>
            <consortium name="DOE Joint Genome Institute"/>
            <consortium name="Mycorrhizal Genomics Consortium"/>
            <person name="Kohler A."/>
            <person name="Kuo A."/>
            <person name="Nagy L.G."/>
            <person name="Floudas D."/>
            <person name="Copeland A."/>
            <person name="Barry K.W."/>
            <person name="Cichocki N."/>
            <person name="Veneault-Fourrey C."/>
            <person name="LaButti K."/>
            <person name="Lindquist E.A."/>
            <person name="Lipzen A."/>
            <person name="Lundell T."/>
            <person name="Morin E."/>
            <person name="Murat C."/>
            <person name="Riley R."/>
            <person name="Ohm R."/>
            <person name="Sun H."/>
            <person name="Tunlid A."/>
            <person name="Henrissat B."/>
            <person name="Grigoriev I.V."/>
            <person name="Hibbett D.S."/>
            <person name="Martin F."/>
        </authorList>
    </citation>
    <scope>NUCLEOTIDE SEQUENCE [LARGE SCALE GENOMIC DNA]</scope>
    <source>
        <strain evidence="5">LaAM-08-1</strain>
    </source>
</reference>
<evidence type="ECO:0000256" key="2">
    <source>
        <dbReference type="SAM" id="Coils"/>
    </source>
</evidence>
<feature type="coiled-coil region" evidence="2">
    <location>
        <begin position="300"/>
        <end position="341"/>
    </location>
</feature>
<gene>
    <name evidence="4" type="ORF">K443DRAFT_660345</name>
</gene>
<protein>
    <recommendedName>
        <fullName evidence="3">AIG1-type G domain-containing protein</fullName>
    </recommendedName>
</protein>
<dbReference type="HOGENOM" id="CLU_020040_1_0_1"/>
<proteinExistence type="predicted"/>
<dbReference type="OrthoDB" id="2611327at2759"/>
<evidence type="ECO:0000256" key="1">
    <source>
        <dbReference type="ARBA" id="ARBA00022741"/>
    </source>
</evidence>
<sequence length="419" mass="45936">MSAPANTAELLAKGIVNLTRGKGCITILLVGETGTGKTSLLALLINVLAGRSPAEYDLQPYDLSNETGRTETQTQTNSARLYQFYSANGVKITVLDTPGFADTRGLQRDEQHKASIVDAIRYNFSEVTAVIIVANGIMPRLSFTTDYVISTLTSILPSSLANNISILFTHFSAPLAWFFDNISLPVELRHAKRSLLENPITMRKKYLAVAEQNDRSYYQGHQTALKALAHTFNWLDTLQPEPTTGIILLDDQSKKIESDTSTILARMSQVAKKSGELQRLMSSLEAIKLTAKAYESALGNSEAQKRYEEASRQLNIDEEQISAIQRDLNQISAEIAESTANIGTLAERYSELSLSGTFTVQCKKSVRLLEVHLESTLAKGGDAETIKQIQASLEQLTTKLALLEQAAIAAKHKIFTHAG</sequence>
<dbReference type="GO" id="GO:0005525">
    <property type="term" value="F:GTP binding"/>
    <property type="evidence" value="ECO:0007669"/>
    <property type="project" value="InterPro"/>
</dbReference>
<dbReference type="PANTHER" id="PTHR32046">
    <property type="entry name" value="G DOMAIN-CONTAINING PROTEIN"/>
    <property type="match status" value="1"/>
</dbReference>